<gene>
    <name evidence="2" type="ORF">Ddye_013851</name>
</gene>
<feature type="region of interest" description="Disordered" evidence="1">
    <location>
        <begin position="345"/>
        <end position="370"/>
    </location>
</feature>
<organism evidence="2 3">
    <name type="scientific">Dipteronia dyeriana</name>
    <dbReference type="NCBI Taxonomy" id="168575"/>
    <lineage>
        <taxon>Eukaryota</taxon>
        <taxon>Viridiplantae</taxon>
        <taxon>Streptophyta</taxon>
        <taxon>Embryophyta</taxon>
        <taxon>Tracheophyta</taxon>
        <taxon>Spermatophyta</taxon>
        <taxon>Magnoliopsida</taxon>
        <taxon>eudicotyledons</taxon>
        <taxon>Gunneridae</taxon>
        <taxon>Pentapetalae</taxon>
        <taxon>rosids</taxon>
        <taxon>malvids</taxon>
        <taxon>Sapindales</taxon>
        <taxon>Sapindaceae</taxon>
        <taxon>Hippocastanoideae</taxon>
        <taxon>Acereae</taxon>
        <taxon>Dipteronia</taxon>
    </lineage>
</organism>
<evidence type="ECO:0000313" key="3">
    <source>
        <dbReference type="Proteomes" id="UP001280121"/>
    </source>
</evidence>
<protein>
    <recommendedName>
        <fullName evidence="4">Pentatricopeptide repeat superfamily protein</fullName>
    </recommendedName>
</protein>
<evidence type="ECO:0000256" key="1">
    <source>
        <dbReference type="SAM" id="MobiDB-lite"/>
    </source>
</evidence>
<reference evidence="2" key="1">
    <citation type="journal article" date="2023" name="Plant J.">
        <title>Genome sequences and population genomics provide insights into the demographic history, inbreeding, and mutation load of two 'living fossil' tree species of Dipteronia.</title>
        <authorList>
            <person name="Feng Y."/>
            <person name="Comes H.P."/>
            <person name="Chen J."/>
            <person name="Zhu S."/>
            <person name="Lu R."/>
            <person name="Zhang X."/>
            <person name="Li P."/>
            <person name="Qiu J."/>
            <person name="Olsen K.M."/>
            <person name="Qiu Y."/>
        </authorList>
    </citation>
    <scope>NUCLEOTIDE SEQUENCE</scope>
    <source>
        <strain evidence="2">KIB01</strain>
    </source>
</reference>
<feature type="compositionally biased region" description="Acidic residues" evidence="1">
    <location>
        <begin position="216"/>
        <end position="257"/>
    </location>
</feature>
<dbReference type="InterPro" id="IPR037119">
    <property type="entry name" value="Haem_oxidase_HugZ-like_sf"/>
</dbReference>
<keyword evidence="3" id="KW-1185">Reference proteome</keyword>
<dbReference type="PANTHER" id="PTHR13343:SF28">
    <property type="entry name" value="PENTATRICOPEPTIDE REPEAT (PPR) SUPERFAMILY PROTEIN"/>
    <property type="match status" value="1"/>
</dbReference>
<dbReference type="PANTHER" id="PTHR13343">
    <property type="entry name" value="CREG1 PROTEIN"/>
    <property type="match status" value="1"/>
</dbReference>
<feature type="region of interest" description="Disordered" evidence="1">
    <location>
        <begin position="83"/>
        <end position="113"/>
    </location>
</feature>
<dbReference type="Gene3D" id="3.20.180.10">
    <property type="entry name" value="PNP-oxidase-like"/>
    <property type="match status" value="1"/>
</dbReference>
<dbReference type="Proteomes" id="UP001280121">
    <property type="component" value="Unassembled WGS sequence"/>
</dbReference>
<evidence type="ECO:0000313" key="2">
    <source>
        <dbReference type="EMBL" id="KAK2653995.1"/>
    </source>
</evidence>
<name>A0AAE0CK08_9ROSI</name>
<dbReference type="EMBL" id="JANJYI010000004">
    <property type="protein sequence ID" value="KAK2653995.1"/>
    <property type="molecule type" value="Genomic_DNA"/>
</dbReference>
<sequence length="513" mass="57188">MMMMIESTMAVRFPAGANFCSSTAFSHYRSICHVEDVAGVHVTSRRLPRSGSVNGTWLKRLNNSSFRRGSSLVKNGIRASAEQLGSASDPVKQNGKSRYHPSEDIGESMSENREDATLTAAETTRTVIEVNNKATLMISHIFNDEVHENVLWPDLPYVTDEHGNIYFQVKNDADNLESLTPDNNFVQVILGFDTSEMMKEMELSGPAEINFRIEGAEDEDSDVDDDDEEEGNEDYDEDWVNVLEDEDDDDEDDDDETIGDWAKLETMRSSHPMYFAKKIAQVASDDPIDWMEEAPAGLTIQGLLRPALIEEHSDIQKHMSSNQSRDADIGQVGEIVENKLEDDQIINGHGNDSESSKDSSIQAEKSNKEGVPKNGTTLYKLEIIKIQLILAHGHQASVEVEDFRKAQPDAIALASTKIISRLKSGGEKTTQALKALCWRTKGIQVEEAAIIGVDSVGFDLRVCSGTQIQALRFAFNTRVCQIYLSFKFCFSFPYFSCSGRNSHIQSAFNHLFT</sequence>
<dbReference type="AlphaFoldDB" id="A0AAE0CK08"/>
<accession>A0AAE0CK08</accession>
<proteinExistence type="predicted"/>
<feature type="region of interest" description="Disordered" evidence="1">
    <location>
        <begin position="213"/>
        <end position="257"/>
    </location>
</feature>
<comment type="caution">
    <text evidence="2">The sequence shown here is derived from an EMBL/GenBank/DDBJ whole genome shotgun (WGS) entry which is preliminary data.</text>
</comment>
<evidence type="ECO:0008006" key="4">
    <source>
        <dbReference type="Google" id="ProtNLM"/>
    </source>
</evidence>
<dbReference type="SUPFAM" id="SSF50475">
    <property type="entry name" value="FMN-binding split barrel"/>
    <property type="match status" value="1"/>
</dbReference>